<dbReference type="PROSITE" id="PS51787">
    <property type="entry name" value="LON_N"/>
    <property type="match status" value="1"/>
</dbReference>
<dbReference type="Pfam" id="PF05362">
    <property type="entry name" value="Lon_C"/>
    <property type="match status" value="1"/>
</dbReference>
<dbReference type="EC" id="3.4.21.-" evidence="9 14"/>
<reference evidence="18 19" key="1">
    <citation type="submission" date="2016-07" db="EMBL/GenBank/DDBJ databases">
        <title>Pervasive Adenine N6-methylation of Active Genes in Fungi.</title>
        <authorList>
            <consortium name="DOE Joint Genome Institute"/>
            <person name="Mondo S.J."/>
            <person name="Dannebaum R.O."/>
            <person name="Kuo R.C."/>
            <person name="Labutti K."/>
            <person name="Haridas S."/>
            <person name="Kuo A."/>
            <person name="Salamov A."/>
            <person name="Ahrendt S.R."/>
            <person name="Lipzen A."/>
            <person name="Sullivan W."/>
            <person name="Andreopoulos W.B."/>
            <person name="Clum A."/>
            <person name="Lindquist E."/>
            <person name="Daum C."/>
            <person name="Ramamoorthy G.K."/>
            <person name="Gryganskyi A."/>
            <person name="Culley D."/>
            <person name="Magnuson J.K."/>
            <person name="James T.Y."/>
            <person name="O'Malley M.A."/>
            <person name="Stajich J.E."/>
            <person name="Spatafora J.W."/>
            <person name="Visel A."/>
            <person name="Grigoriev I.V."/>
        </authorList>
    </citation>
    <scope>NUCLEOTIDE SEQUENCE [LARGE SCALE GENOMIC DNA]</scope>
    <source>
        <strain evidence="18 19">JEL800</strain>
    </source>
</reference>
<dbReference type="InterPro" id="IPR046336">
    <property type="entry name" value="Lon_prtase_N_sf"/>
</dbReference>
<dbReference type="Proteomes" id="UP000193642">
    <property type="component" value="Unassembled WGS sequence"/>
</dbReference>
<evidence type="ECO:0000256" key="8">
    <source>
        <dbReference type="ARBA" id="ARBA00023140"/>
    </source>
</evidence>
<dbReference type="Gene3D" id="1.10.8.60">
    <property type="match status" value="1"/>
</dbReference>
<dbReference type="SMART" id="SM00464">
    <property type="entry name" value="LON"/>
    <property type="match status" value="1"/>
</dbReference>
<dbReference type="AlphaFoldDB" id="A0A1Y2BXB0"/>
<dbReference type="InterPro" id="IPR054594">
    <property type="entry name" value="Lon_lid"/>
</dbReference>
<evidence type="ECO:0000256" key="4">
    <source>
        <dbReference type="ARBA" id="ARBA00022801"/>
    </source>
</evidence>
<dbReference type="GO" id="GO:0005524">
    <property type="term" value="F:ATP binding"/>
    <property type="evidence" value="ECO:0007669"/>
    <property type="project" value="UniProtKB-KW"/>
</dbReference>
<dbReference type="Pfam" id="PF00004">
    <property type="entry name" value="AAA"/>
    <property type="match status" value="1"/>
</dbReference>
<evidence type="ECO:0000256" key="13">
    <source>
        <dbReference type="RuleBase" id="RU000591"/>
    </source>
</evidence>
<dbReference type="GO" id="GO:0006508">
    <property type="term" value="P:proteolysis"/>
    <property type="evidence" value="ECO:0007669"/>
    <property type="project" value="UniProtKB-KW"/>
</dbReference>
<dbReference type="Gene3D" id="2.30.130.40">
    <property type="entry name" value="LON domain-like"/>
    <property type="match status" value="1"/>
</dbReference>
<evidence type="ECO:0000313" key="19">
    <source>
        <dbReference type="Proteomes" id="UP000193642"/>
    </source>
</evidence>
<dbReference type="InterPro" id="IPR004815">
    <property type="entry name" value="Lon_bac/euk-typ"/>
</dbReference>
<dbReference type="InterPro" id="IPR020568">
    <property type="entry name" value="Ribosomal_Su5_D2-typ_SF"/>
</dbReference>
<dbReference type="FunFam" id="3.40.50.300:FF:000382">
    <property type="entry name" value="Lon protease homolog 2, peroxisomal"/>
    <property type="match status" value="1"/>
</dbReference>
<feature type="coiled-coil region" evidence="15">
    <location>
        <begin position="224"/>
        <end position="251"/>
    </location>
</feature>
<dbReference type="InterPro" id="IPR003959">
    <property type="entry name" value="ATPase_AAA_core"/>
</dbReference>
<dbReference type="PROSITE" id="PS51786">
    <property type="entry name" value="LON_PROTEOLYTIC"/>
    <property type="match status" value="1"/>
</dbReference>
<keyword evidence="6 9" id="KW-0067">ATP-binding</keyword>
<evidence type="ECO:0000259" key="16">
    <source>
        <dbReference type="PROSITE" id="PS51786"/>
    </source>
</evidence>
<dbReference type="Gene3D" id="3.40.50.300">
    <property type="entry name" value="P-loop containing nucleotide triphosphate hydrolases"/>
    <property type="match status" value="1"/>
</dbReference>
<keyword evidence="3 9" id="KW-0547">Nucleotide-binding</keyword>
<sequence length="864" mass="93748">MDLTVLPLRNGRVLFPGIVLRLQVQVGAGTRAAGLMDSIGKQVGVSASGPLVACVPVKAKAKEAKDQTKDMIKDAKKDKDPVSSSEDFDFAVAASDLHSHGTAAKIVAFRRIGSNSNAKDKLRQTAKATYVVALEGLYRIKINKTKKNDPFLSASVTAYEDPDSDTPELSSLSASLKAAGTELTDFLATLQLPNQVLRQLRKTIDEAPATKLADLLASMIDLSIDEKLELLAMAENRVERVTKVIELVTRQVQVLKISQKIQSTVENKLGKQQREYILRQQLEAIKKELGESDGSGDGDNDSDPELSSLKQKLQSITLPEDAAKATTRELGRLKRMPPNMPEHQIIRNYLEWMSELPWTLGSGASAIDVEKARMQLDADHFGMAGVKKRVLEYLAVGKLKKDLKGPILCLLGPPGVGKTSLGKSIAAALGRKFHRISLGGVRDEAEIRGHRRTYIGALPGMIIQGMRKCGVNDPVFLLDEIDKLTRDNRGDPSAALLEVLDPEQNSTFTDHYLSVPFDLSKVLFIATANDAETISAPLMDRMEVIQIPGYTFPEKLAIASNHLVPKQLKVHGLTDKLVTFPDAALMKIATEYTRESGVRTLEREVASVCRHMAVTYAQAQERFASDGFNGIVTSQKVEEILGAPRFMEEVSEASRVPGVVTGLAWTSTGAGGLLVIEAMSISGGKGQVVLTGKLGDVIKESAQIAVSWVRANAGSGKLQLGGEEWRGRDVMEGVDVHIHFPAGAIPKDGPSAGITIVTALVSLFSGRPVRNHLAMTGEMTLRGQVQPVGGIKEKVLAAHRGGVKRVLLPERNRKDLDEIPRDVQSSMEICFVSRIEEALDFAFDGEPIWHGVSAGPRIHLDAKL</sequence>
<dbReference type="SMART" id="SM00382">
    <property type="entry name" value="AAA"/>
    <property type="match status" value="1"/>
</dbReference>
<keyword evidence="4 9" id="KW-0378">Hydrolase</keyword>
<dbReference type="InterPro" id="IPR008269">
    <property type="entry name" value="Lon_proteolytic"/>
</dbReference>
<dbReference type="PIRSF" id="PIRSF001174">
    <property type="entry name" value="Lon_proteas"/>
    <property type="match status" value="1"/>
</dbReference>
<protein>
    <recommendedName>
        <fullName evidence="9 14">Lon protease homolog</fullName>
        <ecNumber evidence="9 14">3.4.21.-</ecNumber>
    </recommendedName>
</protein>
<dbReference type="Pfam" id="PF22667">
    <property type="entry name" value="Lon_lid"/>
    <property type="match status" value="1"/>
</dbReference>
<evidence type="ECO:0000256" key="15">
    <source>
        <dbReference type="SAM" id="Coils"/>
    </source>
</evidence>
<keyword evidence="8" id="KW-0576">Peroxisome</keyword>
<evidence type="ECO:0000256" key="6">
    <source>
        <dbReference type="ARBA" id="ARBA00022840"/>
    </source>
</evidence>
<dbReference type="SUPFAM" id="SSF54211">
    <property type="entry name" value="Ribosomal protein S5 domain 2-like"/>
    <property type="match status" value="1"/>
</dbReference>
<proteinExistence type="inferred from homology"/>
<dbReference type="Gene3D" id="3.30.230.10">
    <property type="match status" value="1"/>
</dbReference>
<dbReference type="EMBL" id="MCGO01000040">
    <property type="protein sequence ID" value="ORY39378.1"/>
    <property type="molecule type" value="Genomic_DNA"/>
</dbReference>
<dbReference type="FunFam" id="1.20.5.5270:FF:000002">
    <property type="entry name" value="Lon protease homolog"/>
    <property type="match status" value="1"/>
</dbReference>
<evidence type="ECO:0000256" key="1">
    <source>
        <dbReference type="ARBA" id="ARBA00022490"/>
    </source>
</evidence>
<feature type="binding site" evidence="11">
    <location>
        <begin position="412"/>
        <end position="419"/>
    </location>
    <ligand>
        <name>ATP</name>
        <dbReference type="ChEBI" id="CHEBI:30616"/>
    </ligand>
</feature>
<dbReference type="InterPro" id="IPR003111">
    <property type="entry name" value="Lon_prtase_N"/>
</dbReference>
<evidence type="ECO:0000256" key="11">
    <source>
        <dbReference type="PIRSR" id="PIRSR001174-2"/>
    </source>
</evidence>
<gene>
    <name evidence="18" type="ORF">BCR33DRAFT_681974</name>
</gene>
<dbReference type="GO" id="GO:0004252">
    <property type="term" value="F:serine-type endopeptidase activity"/>
    <property type="evidence" value="ECO:0007669"/>
    <property type="project" value="UniProtKB-UniRule"/>
</dbReference>
<dbReference type="FunFam" id="3.30.230.10:FF:000019">
    <property type="entry name" value="Lon protease homolog 2, peroxisomal"/>
    <property type="match status" value="1"/>
</dbReference>
<feature type="domain" description="Lon N-terminal" evidence="17">
    <location>
        <begin position="3"/>
        <end position="252"/>
    </location>
</feature>
<dbReference type="InterPro" id="IPR027065">
    <property type="entry name" value="Lon_Prtase"/>
</dbReference>
<dbReference type="InterPro" id="IPR003593">
    <property type="entry name" value="AAA+_ATPase"/>
</dbReference>
<dbReference type="PANTHER" id="PTHR10046">
    <property type="entry name" value="ATP DEPENDENT LON PROTEASE FAMILY MEMBER"/>
    <property type="match status" value="1"/>
</dbReference>
<evidence type="ECO:0000256" key="12">
    <source>
        <dbReference type="PROSITE-ProRule" id="PRU01122"/>
    </source>
</evidence>
<evidence type="ECO:0000256" key="5">
    <source>
        <dbReference type="ARBA" id="ARBA00022825"/>
    </source>
</evidence>
<feature type="active site" evidence="10 12">
    <location>
        <position position="794"/>
    </location>
</feature>
<keyword evidence="7" id="KW-0346">Stress response</keyword>
<evidence type="ECO:0000256" key="9">
    <source>
        <dbReference type="PIRNR" id="PIRNR001174"/>
    </source>
</evidence>
<evidence type="ECO:0000256" key="10">
    <source>
        <dbReference type="PIRSR" id="PIRSR001174-1"/>
    </source>
</evidence>
<dbReference type="InterPro" id="IPR008268">
    <property type="entry name" value="Peptidase_S16_AS"/>
</dbReference>
<dbReference type="InterPro" id="IPR015947">
    <property type="entry name" value="PUA-like_sf"/>
</dbReference>
<dbReference type="PRINTS" id="PR00830">
    <property type="entry name" value="ENDOLAPTASE"/>
</dbReference>
<feature type="active site" evidence="10 12">
    <location>
        <position position="751"/>
    </location>
</feature>
<evidence type="ECO:0000256" key="7">
    <source>
        <dbReference type="ARBA" id="ARBA00023016"/>
    </source>
</evidence>
<dbReference type="GO" id="GO:0030163">
    <property type="term" value="P:protein catabolic process"/>
    <property type="evidence" value="ECO:0007669"/>
    <property type="project" value="InterPro"/>
</dbReference>
<keyword evidence="2 9" id="KW-0645">Protease</keyword>
<dbReference type="PROSITE" id="PS01046">
    <property type="entry name" value="LON_SER"/>
    <property type="match status" value="1"/>
</dbReference>
<evidence type="ECO:0000256" key="2">
    <source>
        <dbReference type="ARBA" id="ARBA00022670"/>
    </source>
</evidence>
<keyword evidence="1" id="KW-0963">Cytoplasm</keyword>
<dbReference type="Gene3D" id="1.20.58.1480">
    <property type="match status" value="1"/>
</dbReference>
<feature type="domain" description="Lon proteolytic" evidence="16">
    <location>
        <begin position="654"/>
        <end position="845"/>
    </location>
</feature>
<dbReference type="CDD" id="cd19500">
    <property type="entry name" value="RecA-like_Lon"/>
    <property type="match status" value="1"/>
</dbReference>
<dbReference type="InterPro" id="IPR027417">
    <property type="entry name" value="P-loop_NTPase"/>
</dbReference>
<comment type="similarity">
    <text evidence="9 12 13">Belongs to the peptidase S16 family.</text>
</comment>
<dbReference type="OrthoDB" id="2411602at2759"/>
<dbReference type="NCBIfam" id="TIGR00763">
    <property type="entry name" value="lon"/>
    <property type="match status" value="1"/>
</dbReference>
<dbReference type="GO" id="GO:0016887">
    <property type="term" value="F:ATP hydrolysis activity"/>
    <property type="evidence" value="ECO:0007669"/>
    <property type="project" value="InterPro"/>
</dbReference>
<accession>A0A1Y2BXB0</accession>
<dbReference type="InterPro" id="IPR014721">
    <property type="entry name" value="Ribsml_uS5_D2-typ_fold_subgr"/>
</dbReference>
<dbReference type="SUPFAM" id="SSF52540">
    <property type="entry name" value="P-loop containing nucleoside triphosphate hydrolases"/>
    <property type="match status" value="1"/>
</dbReference>
<comment type="caution">
    <text evidence="18">The sequence shown here is derived from an EMBL/GenBank/DDBJ whole genome shotgun (WGS) entry which is preliminary data.</text>
</comment>
<dbReference type="SUPFAM" id="SSF88697">
    <property type="entry name" value="PUA domain-like"/>
    <property type="match status" value="1"/>
</dbReference>
<evidence type="ECO:0000313" key="18">
    <source>
        <dbReference type="EMBL" id="ORY39378.1"/>
    </source>
</evidence>
<keyword evidence="5 9" id="KW-0720">Serine protease</keyword>
<organism evidence="18 19">
    <name type="scientific">Rhizoclosmatium globosum</name>
    <dbReference type="NCBI Taxonomy" id="329046"/>
    <lineage>
        <taxon>Eukaryota</taxon>
        <taxon>Fungi</taxon>
        <taxon>Fungi incertae sedis</taxon>
        <taxon>Chytridiomycota</taxon>
        <taxon>Chytridiomycota incertae sedis</taxon>
        <taxon>Chytridiomycetes</taxon>
        <taxon>Chytridiales</taxon>
        <taxon>Chytriomycetaceae</taxon>
        <taxon>Rhizoclosmatium</taxon>
    </lineage>
</organism>
<keyword evidence="15" id="KW-0175">Coiled coil</keyword>
<dbReference type="STRING" id="329046.A0A1Y2BXB0"/>
<dbReference type="GO" id="GO:0004176">
    <property type="term" value="F:ATP-dependent peptidase activity"/>
    <property type="evidence" value="ECO:0007669"/>
    <property type="project" value="UniProtKB-UniRule"/>
</dbReference>
<dbReference type="FunFam" id="1.10.8.60:FF:000091">
    <property type="entry name" value="Lon protease homolog 2, peroxisomal"/>
    <property type="match status" value="1"/>
</dbReference>
<keyword evidence="19" id="KW-1185">Reference proteome</keyword>
<name>A0A1Y2BXB0_9FUNG</name>
<dbReference type="Gene3D" id="1.20.5.5270">
    <property type="match status" value="1"/>
</dbReference>
<evidence type="ECO:0000256" key="14">
    <source>
        <dbReference type="RuleBase" id="RU000592"/>
    </source>
</evidence>
<evidence type="ECO:0000256" key="3">
    <source>
        <dbReference type="ARBA" id="ARBA00022741"/>
    </source>
</evidence>
<evidence type="ECO:0000259" key="17">
    <source>
        <dbReference type="PROSITE" id="PS51787"/>
    </source>
</evidence>
<dbReference type="Pfam" id="PF02190">
    <property type="entry name" value="LON_substr_bdg"/>
    <property type="match status" value="1"/>
</dbReference>